<protein>
    <recommendedName>
        <fullName evidence="10">4-hydroxy-tetrahydrodipicolinate reductase</fullName>
        <ecNumber evidence="10">1.17.1.8</ecNumber>
    </recommendedName>
</protein>
<dbReference type="PIRSF" id="PIRSF000161">
    <property type="entry name" value="DHPR"/>
    <property type="match status" value="1"/>
</dbReference>
<evidence type="ECO:0000256" key="8">
    <source>
        <dbReference type="ARBA" id="ARBA00023154"/>
    </source>
</evidence>
<dbReference type="GO" id="GO:0019877">
    <property type="term" value="P:diaminopimelate biosynthetic process"/>
    <property type="evidence" value="ECO:0007669"/>
    <property type="project" value="UniProtKB-KW"/>
</dbReference>
<evidence type="ECO:0000256" key="12">
    <source>
        <dbReference type="ARBA" id="ARBA00049396"/>
    </source>
</evidence>
<evidence type="ECO:0000256" key="11">
    <source>
        <dbReference type="ARBA" id="ARBA00049080"/>
    </source>
</evidence>
<comment type="similarity">
    <text evidence="1">Belongs to the DapB family.</text>
</comment>
<accession>A0A3B0V735</accession>
<evidence type="ECO:0000256" key="10">
    <source>
        <dbReference type="ARBA" id="ARBA00038983"/>
    </source>
</evidence>
<dbReference type="InterPro" id="IPR022663">
    <property type="entry name" value="DapB_C"/>
</dbReference>
<name>A0A3B0V735_9ZZZZ</name>
<dbReference type="EC" id="1.17.1.8" evidence="10"/>
<evidence type="ECO:0000259" key="14">
    <source>
        <dbReference type="Pfam" id="PF05173"/>
    </source>
</evidence>
<dbReference type="Gene3D" id="3.40.50.720">
    <property type="entry name" value="NAD(P)-binding Rossmann-like Domain"/>
    <property type="match status" value="1"/>
</dbReference>
<dbReference type="AlphaFoldDB" id="A0A3B0V735"/>
<dbReference type="GO" id="GO:0009089">
    <property type="term" value="P:lysine biosynthetic process via diaminopimelate"/>
    <property type="evidence" value="ECO:0007669"/>
    <property type="project" value="InterPro"/>
</dbReference>
<dbReference type="GO" id="GO:0008839">
    <property type="term" value="F:4-hydroxy-tetrahydrodipicolinate reductase"/>
    <property type="evidence" value="ECO:0007669"/>
    <property type="project" value="UniProtKB-EC"/>
</dbReference>
<dbReference type="CDD" id="cd02274">
    <property type="entry name" value="DHDPR_N"/>
    <property type="match status" value="1"/>
</dbReference>
<feature type="domain" description="Dihydrodipicolinate reductase C-terminal" evidence="14">
    <location>
        <begin position="115"/>
        <end position="238"/>
    </location>
</feature>
<organism evidence="15">
    <name type="scientific">hydrothermal vent metagenome</name>
    <dbReference type="NCBI Taxonomy" id="652676"/>
    <lineage>
        <taxon>unclassified sequences</taxon>
        <taxon>metagenomes</taxon>
        <taxon>ecological metagenomes</taxon>
    </lineage>
</organism>
<proteinExistence type="inferred from homology"/>
<evidence type="ECO:0000313" key="15">
    <source>
        <dbReference type="EMBL" id="VAW36730.1"/>
    </source>
</evidence>
<keyword evidence="3" id="KW-0028">Amino-acid biosynthesis</keyword>
<evidence type="ECO:0000256" key="9">
    <source>
        <dbReference type="ARBA" id="ARBA00037922"/>
    </source>
</evidence>
<dbReference type="Gene3D" id="3.30.360.10">
    <property type="entry name" value="Dihydrodipicolinate Reductase, domain 2"/>
    <property type="match status" value="1"/>
</dbReference>
<evidence type="ECO:0000256" key="4">
    <source>
        <dbReference type="ARBA" id="ARBA00022857"/>
    </source>
</evidence>
<dbReference type="InterPro" id="IPR022664">
    <property type="entry name" value="DapB_N_CS"/>
</dbReference>
<dbReference type="Pfam" id="PF05173">
    <property type="entry name" value="DapB_C"/>
    <property type="match status" value="1"/>
</dbReference>
<reference evidence="15" key="1">
    <citation type="submission" date="2018-06" db="EMBL/GenBank/DDBJ databases">
        <authorList>
            <person name="Zhirakovskaya E."/>
        </authorList>
    </citation>
    <scope>NUCLEOTIDE SEQUENCE</scope>
</reference>
<dbReference type="InterPro" id="IPR036291">
    <property type="entry name" value="NAD(P)-bd_dom_sf"/>
</dbReference>
<comment type="catalytic activity">
    <reaction evidence="12">
        <text>(S)-2,3,4,5-tetrahydrodipicolinate + NAD(+) + H2O = (2S,4S)-4-hydroxy-2,3,4,5-tetrahydrodipicolinate + NADH + H(+)</text>
        <dbReference type="Rhea" id="RHEA:35323"/>
        <dbReference type="ChEBI" id="CHEBI:15377"/>
        <dbReference type="ChEBI" id="CHEBI:15378"/>
        <dbReference type="ChEBI" id="CHEBI:16845"/>
        <dbReference type="ChEBI" id="CHEBI:57540"/>
        <dbReference type="ChEBI" id="CHEBI:57945"/>
        <dbReference type="ChEBI" id="CHEBI:67139"/>
        <dbReference type="EC" id="1.17.1.8"/>
    </reaction>
</comment>
<comment type="catalytic activity">
    <reaction evidence="11">
        <text>(S)-2,3,4,5-tetrahydrodipicolinate + NADP(+) + H2O = (2S,4S)-4-hydroxy-2,3,4,5-tetrahydrodipicolinate + NADPH + H(+)</text>
        <dbReference type="Rhea" id="RHEA:35331"/>
        <dbReference type="ChEBI" id="CHEBI:15377"/>
        <dbReference type="ChEBI" id="CHEBI:15378"/>
        <dbReference type="ChEBI" id="CHEBI:16845"/>
        <dbReference type="ChEBI" id="CHEBI:57783"/>
        <dbReference type="ChEBI" id="CHEBI:58349"/>
        <dbReference type="ChEBI" id="CHEBI:67139"/>
        <dbReference type="EC" id="1.17.1.8"/>
    </reaction>
</comment>
<keyword evidence="8" id="KW-0457">Lysine biosynthesis</keyword>
<evidence type="ECO:0000256" key="3">
    <source>
        <dbReference type="ARBA" id="ARBA00022605"/>
    </source>
</evidence>
<dbReference type="PANTHER" id="PTHR20836:SF0">
    <property type="entry name" value="4-HYDROXY-TETRAHYDRODIPICOLINATE REDUCTASE 1, CHLOROPLASTIC-RELATED"/>
    <property type="match status" value="1"/>
</dbReference>
<dbReference type="GO" id="GO:0005829">
    <property type="term" value="C:cytosol"/>
    <property type="evidence" value="ECO:0007669"/>
    <property type="project" value="TreeGrafter"/>
</dbReference>
<dbReference type="PANTHER" id="PTHR20836">
    <property type="entry name" value="DIHYDRODIPICOLINATE REDUCTASE"/>
    <property type="match status" value="1"/>
</dbReference>
<feature type="domain" description="Dihydrodipicolinate reductase N-terminal" evidence="13">
    <location>
        <begin position="4"/>
        <end position="111"/>
    </location>
</feature>
<keyword evidence="6 15" id="KW-0560">Oxidoreductase</keyword>
<evidence type="ECO:0000256" key="2">
    <source>
        <dbReference type="ARBA" id="ARBA00022490"/>
    </source>
</evidence>
<keyword evidence="2" id="KW-0963">Cytoplasm</keyword>
<comment type="pathway">
    <text evidence="9">Amino-acid biosynthesis; L-lysine biosynthesis via DAP pathway; (S)-tetrahydrodipicolinate from L-aspartate: step 4/4.</text>
</comment>
<dbReference type="InterPro" id="IPR023940">
    <property type="entry name" value="DHDPR_bac"/>
</dbReference>
<keyword evidence="4" id="KW-0521">NADP</keyword>
<evidence type="ECO:0000256" key="7">
    <source>
        <dbReference type="ARBA" id="ARBA00023027"/>
    </source>
</evidence>
<dbReference type="SUPFAM" id="SSF55347">
    <property type="entry name" value="Glyceraldehyde-3-phosphate dehydrogenase-like, C-terminal domain"/>
    <property type="match status" value="1"/>
</dbReference>
<evidence type="ECO:0000256" key="1">
    <source>
        <dbReference type="ARBA" id="ARBA00006642"/>
    </source>
</evidence>
<keyword evidence="5" id="KW-0220">Diaminopimelate biosynthesis</keyword>
<evidence type="ECO:0000256" key="6">
    <source>
        <dbReference type="ARBA" id="ARBA00023002"/>
    </source>
</evidence>
<dbReference type="NCBIfam" id="TIGR00036">
    <property type="entry name" value="dapB"/>
    <property type="match status" value="1"/>
</dbReference>
<dbReference type="Pfam" id="PF01113">
    <property type="entry name" value="DapB_N"/>
    <property type="match status" value="1"/>
</dbReference>
<dbReference type="PROSITE" id="PS01298">
    <property type="entry name" value="DAPB"/>
    <property type="match status" value="1"/>
</dbReference>
<sequence>MILKIGIAGISGRIGQRLVALLQDDETAQVKCGLVAKNSRFSIKDIEVNTYCNDADIWIDFSTPSAFETVLRHCIETKTPLVTGTTGLSKKHFIEIENAAQHIAVLSASNFAISINLIQNLLSSYTQLSPSKVNITETHHIHKADKPSGTAITLARNIKPHGILKKIDSNNFILDDINIKSIRTGEIAGIHQIDMDNEFETINICHSAKTPKIFAQGAIDIAKWLVVQQPGLYTMSDYIESLS</sequence>
<evidence type="ECO:0000259" key="13">
    <source>
        <dbReference type="Pfam" id="PF01113"/>
    </source>
</evidence>
<dbReference type="EMBL" id="UOEW01000149">
    <property type="protein sequence ID" value="VAW36730.1"/>
    <property type="molecule type" value="Genomic_DNA"/>
</dbReference>
<gene>
    <name evidence="15" type="ORF">MNBD_GAMMA01-662</name>
</gene>
<dbReference type="SUPFAM" id="SSF51735">
    <property type="entry name" value="NAD(P)-binding Rossmann-fold domains"/>
    <property type="match status" value="1"/>
</dbReference>
<keyword evidence="7" id="KW-0520">NAD</keyword>
<dbReference type="InterPro" id="IPR000846">
    <property type="entry name" value="DapB_N"/>
</dbReference>
<evidence type="ECO:0000256" key="5">
    <source>
        <dbReference type="ARBA" id="ARBA00022915"/>
    </source>
</evidence>